<name>A0A3S4TYK9_AGGAP</name>
<dbReference type="RefSeq" id="WP_005702118.1">
    <property type="nucleotide sequence ID" value="NZ_AEWB02000005.1"/>
</dbReference>
<dbReference type="AlphaFoldDB" id="A0A3S4TYK9"/>
<evidence type="ECO:0000313" key="2">
    <source>
        <dbReference type="Proteomes" id="UP000272690"/>
    </source>
</evidence>
<proteinExistence type="predicted"/>
<dbReference type="Proteomes" id="UP000272690">
    <property type="component" value="Chromosome"/>
</dbReference>
<dbReference type="EMBL" id="LR134327">
    <property type="protein sequence ID" value="VEF41063.1"/>
    <property type="molecule type" value="Genomic_DNA"/>
</dbReference>
<organism evidence="1 2">
    <name type="scientific">Aggregatibacter aphrophilus ATCC 33389</name>
    <dbReference type="NCBI Taxonomy" id="985008"/>
    <lineage>
        <taxon>Bacteria</taxon>
        <taxon>Pseudomonadati</taxon>
        <taxon>Pseudomonadota</taxon>
        <taxon>Gammaproteobacteria</taxon>
        <taxon>Pasteurellales</taxon>
        <taxon>Pasteurellaceae</taxon>
        <taxon>Aggregatibacter</taxon>
    </lineage>
</organism>
<evidence type="ECO:0008006" key="3">
    <source>
        <dbReference type="Google" id="ProtNLM"/>
    </source>
</evidence>
<gene>
    <name evidence="1" type="ORF">NCTC5906_00257</name>
</gene>
<sequence>MTFYIQEINRFISNKIDDKKLRQQLKEHGIDARRLSRFTQLALLGALPLKPSLNENTGIYLGSPFNSPSKFDKMFNQLMDQNLPSPLDFMANINNAATFQLAQTLQLSGNSVFLAINQYNFWQPLQLALLDLENCDTQQALVGWILESDNKQAEGAYFWLITKAGKGKVRKLEEFLNKNEIPKEIDFLQIAEWSSNKLITSD</sequence>
<protein>
    <recommendedName>
        <fullName evidence="3">Beta-ketoacyl synthase N-terminal domain-containing protein</fullName>
    </recommendedName>
</protein>
<reference evidence="1 2" key="1">
    <citation type="submission" date="2018-12" db="EMBL/GenBank/DDBJ databases">
        <authorList>
            <consortium name="Pathogen Informatics"/>
        </authorList>
    </citation>
    <scope>NUCLEOTIDE SEQUENCE [LARGE SCALE GENOMIC DNA]</scope>
    <source>
        <strain evidence="1 2">NCTC5906</strain>
    </source>
</reference>
<evidence type="ECO:0000313" key="1">
    <source>
        <dbReference type="EMBL" id="VEF41063.1"/>
    </source>
</evidence>
<dbReference type="GeneID" id="49634693"/>
<accession>A0A3S4TYK9</accession>
<dbReference type="OrthoDB" id="6989355at2"/>